<sequence>MLNKKLALVALFAGLTSASFAQIKLNDKASSALSDGMTALTFSDADARALAKQGVAKLDSANTVAAANDPYTLRLNSLISKLPKVEGVTMNYKVYKTKDINAFACADGSVRVFSGLMDMMTDDELIGVVGHEIGHVVNHDTRDAIKAAYTRSAAQNAVGSTSTTVATLTDSQIGALANALLEAKHSRKQESEADDFSYNFMKKNKYNVMGLASAFEKLASMETGADNSKLTKMMSSHPDSKDRAAAVIAKAKQDGLYKEKTQTATTTTPATTTTAKSTTATKTTTTKTTTTSKPKSTTAKPKK</sequence>
<evidence type="ECO:0000256" key="7">
    <source>
        <dbReference type="SAM" id="MobiDB-lite"/>
    </source>
</evidence>
<evidence type="ECO:0000256" key="5">
    <source>
        <dbReference type="ARBA" id="ARBA00023049"/>
    </source>
</evidence>
<proteinExistence type="inferred from homology"/>
<dbReference type="InterPro" id="IPR051156">
    <property type="entry name" value="Mito/Outer_Membr_Metalloprot"/>
</dbReference>
<evidence type="ECO:0000256" key="6">
    <source>
        <dbReference type="RuleBase" id="RU003983"/>
    </source>
</evidence>
<feature type="compositionally biased region" description="Low complexity" evidence="7">
    <location>
        <begin position="262"/>
        <end position="303"/>
    </location>
</feature>
<gene>
    <name evidence="10" type="ORF">QJ048_18680</name>
</gene>
<dbReference type="Gene3D" id="3.30.2010.10">
    <property type="entry name" value="Metalloproteases ('zincins'), catalytic domain"/>
    <property type="match status" value="1"/>
</dbReference>
<dbReference type="Proteomes" id="UP001226434">
    <property type="component" value="Unassembled WGS sequence"/>
</dbReference>
<evidence type="ECO:0000256" key="4">
    <source>
        <dbReference type="ARBA" id="ARBA00022833"/>
    </source>
</evidence>
<dbReference type="GO" id="GO:0008237">
    <property type="term" value="F:metallopeptidase activity"/>
    <property type="evidence" value="ECO:0007669"/>
    <property type="project" value="UniProtKB-KW"/>
</dbReference>
<keyword evidence="2" id="KW-0479">Metal-binding</keyword>
<dbReference type="Pfam" id="PF01435">
    <property type="entry name" value="Peptidase_M48"/>
    <property type="match status" value="1"/>
</dbReference>
<keyword evidence="3 6" id="KW-0378">Hydrolase</keyword>
<reference evidence="10 11" key="1">
    <citation type="submission" date="2023-05" db="EMBL/GenBank/DDBJ databases">
        <title>Genome sequence of Pinibacter sp. MAH-24.</title>
        <authorList>
            <person name="Huq M.A."/>
        </authorList>
    </citation>
    <scope>NUCLEOTIDE SEQUENCE [LARGE SCALE GENOMIC DNA]</scope>
    <source>
        <strain evidence="10 11">MAH-24</strain>
    </source>
</reference>
<feature type="signal peptide" evidence="8">
    <location>
        <begin position="1"/>
        <end position="21"/>
    </location>
</feature>
<keyword evidence="4 6" id="KW-0862">Zinc</keyword>
<evidence type="ECO:0000256" key="2">
    <source>
        <dbReference type="ARBA" id="ARBA00022723"/>
    </source>
</evidence>
<accession>A0ABT6RGY8</accession>
<keyword evidence="11" id="KW-1185">Reference proteome</keyword>
<evidence type="ECO:0000259" key="9">
    <source>
        <dbReference type="Pfam" id="PF01435"/>
    </source>
</evidence>
<evidence type="ECO:0000256" key="8">
    <source>
        <dbReference type="SAM" id="SignalP"/>
    </source>
</evidence>
<dbReference type="EMBL" id="JASBRG010000007">
    <property type="protein sequence ID" value="MDI3321830.1"/>
    <property type="molecule type" value="Genomic_DNA"/>
</dbReference>
<dbReference type="InterPro" id="IPR001915">
    <property type="entry name" value="Peptidase_M48"/>
</dbReference>
<keyword evidence="5 6" id="KW-0482">Metalloprotease</keyword>
<comment type="caution">
    <text evidence="10">The sequence shown here is derived from an EMBL/GenBank/DDBJ whole genome shotgun (WGS) entry which is preliminary data.</text>
</comment>
<evidence type="ECO:0000256" key="3">
    <source>
        <dbReference type="ARBA" id="ARBA00022801"/>
    </source>
</evidence>
<protein>
    <submittedName>
        <fullName evidence="10">M48 family metalloprotease</fullName>
        <ecNumber evidence="10">3.4.24.-</ecNumber>
    </submittedName>
</protein>
<feature type="domain" description="Peptidase M48" evidence="9">
    <location>
        <begin position="93"/>
        <end position="247"/>
    </location>
</feature>
<dbReference type="RefSeq" id="WP_282335937.1">
    <property type="nucleotide sequence ID" value="NZ_JASBRG010000007.1"/>
</dbReference>
<feature type="chain" id="PRO_5046665279" evidence="8">
    <location>
        <begin position="22"/>
        <end position="303"/>
    </location>
</feature>
<keyword evidence="8" id="KW-0732">Signal</keyword>
<evidence type="ECO:0000256" key="1">
    <source>
        <dbReference type="ARBA" id="ARBA00022670"/>
    </source>
</evidence>
<evidence type="ECO:0000313" key="11">
    <source>
        <dbReference type="Proteomes" id="UP001226434"/>
    </source>
</evidence>
<feature type="region of interest" description="Disordered" evidence="7">
    <location>
        <begin position="258"/>
        <end position="303"/>
    </location>
</feature>
<dbReference type="EC" id="3.4.24.-" evidence="10"/>
<keyword evidence="1 6" id="KW-0645">Protease</keyword>
<name>A0ABT6RGY8_9BACT</name>
<comment type="cofactor">
    <cofactor evidence="6">
        <name>Zn(2+)</name>
        <dbReference type="ChEBI" id="CHEBI:29105"/>
    </cofactor>
    <text evidence="6">Binds 1 zinc ion per subunit.</text>
</comment>
<comment type="similarity">
    <text evidence="6">Belongs to the peptidase M48 family.</text>
</comment>
<evidence type="ECO:0000313" key="10">
    <source>
        <dbReference type="EMBL" id="MDI3321830.1"/>
    </source>
</evidence>
<dbReference type="PANTHER" id="PTHR22726:SF8">
    <property type="entry name" value="METALLOPROTEASE YCAL"/>
    <property type="match status" value="1"/>
</dbReference>
<organism evidence="10 11">
    <name type="scientific">Pinibacter soli</name>
    <dbReference type="NCBI Taxonomy" id="3044211"/>
    <lineage>
        <taxon>Bacteria</taxon>
        <taxon>Pseudomonadati</taxon>
        <taxon>Bacteroidota</taxon>
        <taxon>Chitinophagia</taxon>
        <taxon>Chitinophagales</taxon>
        <taxon>Chitinophagaceae</taxon>
        <taxon>Pinibacter</taxon>
    </lineage>
</organism>
<dbReference type="PANTHER" id="PTHR22726">
    <property type="entry name" value="METALLOENDOPEPTIDASE OMA1"/>
    <property type="match status" value="1"/>
</dbReference>